<evidence type="ECO:0000256" key="2">
    <source>
        <dbReference type="ARBA" id="ARBA00009347"/>
    </source>
</evidence>
<evidence type="ECO:0000256" key="3">
    <source>
        <dbReference type="ARBA" id="ARBA00011738"/>
    </source>
</evidence>
<dbReference type="Proteomes" id="UP001143304">
    <property type="component" value="Unassembled WGS sequence"/>
</dbReference>
<keyword evidence="12" id="KW-1185">Reference proteome</keyword>
<dbReference type="Pfam" id="PF00441">
    <property type="entry name" value="Acyl-CoA_dh_1"/>
    <property type="match status" value="1"/>
</dbReference>
<sequence>MAIDFTFSPEVEQARQSVRDFMTNTVKARFRELRDQEDVSRDDWSALIKSLRVEAKERGLWLPHMPEDAGGMGLGVTALAAVAAESAKVPYGPYILNAHAPDEGNMHTLYHFATEYQREHYLNPLLAGEVRSCFSMTEPEVAGSDPTLIQTSAVEDGDEWVINGHKWFTSGARGAGFAIVIARTDPDAEIPQARNSAFIVDCDSAGFELVRDIETMSGSHNHCEIRYTDVRVPKANLLGERGGGHKLGQVRLGPARLAHCMRWLGEIEMALEMLIDRAQKRFAHGSLLSEKQSIQWMMSDSAMELYASKLMVLHAAYKIEQGMDFKQEVSMAKHHVANTLWRVCDRAMQVHGALGYSTDSPLAGMLQQARWARLADGADEVHQMRIADLLMRAYNENGSVNAAVGGLPL</sequence>
<evidence type="ECO:0000259" key="9">
    <source>
        <dbReference type="Pfam" id="PF02770"/>
    </source>
</evidence>
<dbReference type="InterPro" id="IPR009100">
    <property type="entry name" value="AcylCoA_DH/oxidase_NM_dom_sf"/>
</dbReference>
<evidence type="ECO:0000313" key="12">
    <source>
        <dbReference type="Proteomes" id="UP001143304"/>
    </source>
</evidence>
<evidence type="ECO:0000256" key="5">
    <source>
        <dbReference type="ARBA" id="ARBA00022827"/>
    </source>
</evidence>
<reference evidence="11" key="1">
    <citation type="submission" date="2019-02" db="EMBL/GenBank/DDBJ databases">
        <authorList>
            <person name="Li S.-H."/>
        </authorList>
    </citation>
    <scope>NUCLEOTIDE SEQUENCE</scope>
    <source>
        <strain evidence="11">IMCC11814</strain>
    </source>
</reference>
<proteinExistence type="inferred from homology"/>
<dbReference type="InterPro" id="IPR006091">
    <property type="entry name" value="Acyl-CoA_Oxase/DH_mid-dom"/>
</dbReference>
<accession>A0ABT3T3T2</accession>
<feature type="domain" description="Acyl-CoA dehydrogenase/oxidase C-terminal" evidence="8">
    <location>
        <begin position="243"/>
        <end position="388"/>
    </location>
</feature>
<dbReference type="RefSeq" id="WP_279248470.1">
    <property type="nucleotide sequence ID" value="NZ_SHNO01000001.1"/>
</dbReference>
<dbReference type="PANTHER" id="PTHR48083:SF13">
    <property type="entry name" value="ACYL-COA DEHYDROGENASE FAMILY MEMBER 11"/>
    <property type="match status" value="1"/>
</dbReference>
<name>A0ABT3T3T2_9GAMM</name>
<dbReference type="InterPro" id="IPR013786">
    <property type="entry name" value="AcylCoA_DH/ox_N"/>
</dbReference>
<feature type="domain" description="Acyl-CoA oxidase/dehydrogenase middle" evidence="9">
    <location>
        <begin position="133"/>
        <end position="230"/>
    </location>
</feature>
<dbReference type="PANTHER" id="PTHR48083">
    <property type="entry name" value="MEDIUM-CHAIN SPECIFIC ACYL-COA DEHYDROGENASE, MITOCHONDRIAL-RELATED"/>
    <property type="match status" value="1"/>
</dbReference>
<dbReference type="Pfam" id="PF02771">
    <property type="entry name" value="Acyl-CoA_dh_N"/>
    <property type="match status" value="1"/>
</dbReference>
<comment type="subunit">
    <text evidence="3">Homodimer.</text>
</comment>
<comment type="similarity">
    <text evidence="2 7">Belongs to the acyl-CoA dehydrogenase family.</text>
</comment>
<dbReference type="Gene3D" id="1.10.540.10">
    <property type="entry name" value="Acyl-CoA dehydrogenase/oxidase, N-terminal domain"/>
    <property type="match status" value="1"/>
</dbReference>
<gene>
    <name evidence="11" type="ORF">EYC82_05120</name>
</gene>
<dbReference type="Pfam" id="PF02770">
    <property type="entry name" value="Acyl-CoA_dh_M"/>
    <property type="match status" value="1"/>
</dbReference>
<dbReference type="Gene3D" id="1.20.140.10">
    <property type="entry name" value="Butyryl-CoA Dehydrogenase, subunit A, domain 3"/>
    <property type="match status" value="1"/>
</dbReference>
<dbReference type="InterPro" id="IPR036250">
    <property type="entry name" value="AcylCo_DH-like_C"/>
</dbReference>
<evidence type="ECO:0000256" key="1">
    <source>
        <dbReference type="ARBA" id="ARBA00001974"/>
    </source>
</evidence>
<dbReference type="InterPro" id="IPR009075">
    <property type="entry name" value="AcylCo_DH/oxidase_C"/>
</dbReference>
<dbReference type="SUPFAM" id="SSF56645">
    <property type="entry name" value="Acyl-CoA dehydrogenase NM domain-like"/>
    <property type="match status" value="1"/>
</dbReference>
<dbReference type="InterPro" id="IPR046373">
    <property type="entry name" value="Acyl-CoA_Oxase/DH_mid-dom_sf"/>
</dbReference>
<comment type="cofactor">
    <cofactor evidence="1 7">
        <name>FAD</name>
        <dbReference type="ChEBI" id="CHEBI:57692"/>
    </cofactor>
</comment>
<evidence type="ECO:0000256" key="4">
    <source>
        <dbReference type="ARBA" id="ARBA00022630"/>
    </source>
</evidence>
<evidence type="ECO:0000256" key="7">
    <source>
        <dbReference type="RuleBase" id="RU362125"/>
    </source>
</evidence>
<evidence type="ECO:0000259" key="8">
    <source>
        <dbReference type="Pfam" id="PF00441"/>
    </source>
</evidence>
<evidence type="ECO:0000259" key="10">
    <source>
        <dbReference type="Pfam" id="PF02771"/>
    </source>
</evidence>
<keyword evidence="5 7" id="KW-0274">FAD</keyword>
<protein>
    <submittedName>
        <fullName evidence="11">Acyl-CoA dehydrogenase</fullName>
    </submittedName>
</protein>
<organism evidence="11 12">
    <name type="scientific">Candidatus Marimicrobium litorale</name>
    <dbReference type="NCBI Taxonomy" id="2518991"/>
    <lineage>
        <taxon>Bacteria</taxon>
        <taxon>Pseudomonadati</taxon>
        <taxon>Pseudomonadota</taxon>
        <taxon>Gammaproteobacteria</taxon>
        <taxon>Cellvibrionales</taxon>
        <taxon>Halieaceae</taxon>
        <taxon>Marimicrobium</taxon>
    </lineage>
</organism>
<evidence type="ECO:0000313" key="11">
    <source>
        <dbReference type="EMBL" id="MCX2976729.1"/>
    </source>
</evidence>
<dbReference type="EMBL" id="SHNO01000001">
    <property type="protein sequence ID" value="MCX2976729.1"/>
    <property type="molecule type" value="Genomic_DNA"/>
</dbReference>
<comment type="caution">
    <text evidence="11">The sequence shown here is derived from an EMBL/GenBank/DDBJ whole genome shotgun (WGS) entry which is preliminary data.</text>
</comment>
<keyword evidence="4 7" id="KW-0285">Flavoprotein</keyword>
<keyword evidence="6 7" id="KW-0560">Oxidoreductase</keyword>
<dbReference type="Gene3D" id="2.40.110.10">
    <property type="entry name" value="Butyryl-CoA Dehydrogenase, subunit A, domain 2"/>
    <property type="match status" value="1"/>
</dbReference>
<feature type="domain" description="Acyl-CoA dehydrogenase/oxidase N-terminal" evidence="10">
    <location>
        <begin position="9"/>
        <end position="129"/>
    </location>
</feature>
<evidence type="ECO:0000256" key="6">
    <source>
        <dbReference type="ARBA" id="ARBA00023002"/>
    </source>
</evidence>
<dbReference type="InterPro" id="IPR037069">
    <property type="entry name" value="AcylCoA_DH/ox_N_sf"/>
</dbReference>
<dbReference type="SUPFAM" id="SSF47203">
    <property type="entry name" value="Acyl-CoA dehydrogenase C-terminal domain-like"/>
    <property type="match status" value="1"/>
</dbReference>
<dbReference type="InterPro" id="IPR050741">
    <property type="entry name" value="Acyl-CoA_dehydrogenase"/>
</dbReference>